<sequence length="158" mass="16956">MRRPHWLMAPETGGERRVALALATLAAVGAAVALRVAVQLNGFEPLRPGYGLWVATAGGIGAASGLWVVRRHYGHSGARGALRFGWGLVMGSVVAALLAGTLVLPLYGTMFGPFALLTALAGAPALALLWLLAFARFHRSMIDWRRERDSLFAWRPRA</sequence>
<keyword evidence="1" id="KW-0812">Transmembrane</keyword>
<evidence type="ECO:0000313" key="3">
    <source>
        <dbReference type="Proteomes" id="UP000474757"/>
    </source>
</evidence>
<evidence type="ECO:0000256" key="1">
    <source>
        <dbReference type="SAM" id="Phobius"/>
    </source>
</evidence>
<accession>A0A6B2JJG9</accession>
<protein>
    <submittedName>
        <fullName evidence="2">Uncharacterized protein</fullName>
    </submittedName>
</protein>
<dbReference type="RefSeq" id="WP_163893651.1">
    <property type="nucleotide sequence ID" value="NZ_JAAFYS010000002.1"/>
</dbReference>
<evidence type="ECO:0000313" key="2">
    <source>
        <dbReference type="EMBL" id="NDV01583.1"/>
    </source>
</evidence>
<dbReference type="AlphaFoldDB" id="A0A6B2JJG9"/>
<feature type="transmembrane region" description="Helical" evidence="1">
    <location>
        <begin position="114"/>
        <end position="135"/>
    </location>
</feature>
<feature type="transmembrane region" description="Helical" evidence="1">
    <location>
        <begin position="81"/>
        <end position="108"/>
    </location>
</feature>
<keyword evidence="3" id="KW-1185">Reference proteome</keyword>
<keyword evidence="1" id="KW-0472">Membrane</keyword>
<comment type="caution">
    <text evidence="2">The sequence shown here is derived from an EMBL/GenBank/DDBJ whole genome shotgun (WGS) entry which is preliminary data.</text>
</comment>
<name>A0A6B2JJG9_9RHOB</name>
<organism evidence="2 3">
    <name type="scientific">Pseudoroseicyclus tamaricis</name>
    <dbReference type="NCBI Taxonomy" id="2705421"/>
    <lineage>
        <taxon>Bacteria</taxon>
        <taxon>Pseudomonadati</taxon>
        <taxon>Pseudomonadota</taxon>
        <taxon>Alphaproteobacteria</taxon>
        <taxon>Rhodobacterales</taxon>
        <taxon>Paracoccaceae</taxon>
        <taxon>Pseudoroseicyclus</taxon>
    </lineage>
</organism>
<keyword evidence="1" id="KW-1133">Transmembrane helix</keyword>
<dbReference type="Proteomes" id="UP000474757">
    <property type="component" value="Unassembled WGS sequence"/>
</dbReference>
<proteinExistence type="predicted"/>
<gene>
    <name evidence="2" type="ORF">GZA08_11475</name>
</gene>
<reference evidence="2 3" key="1">
    <citation type="submission" date="2020-02" db="EMBL/GenBank/DDBJ databases">
        <title>Pseudoroseicyclus tamarix, sp. nov., isolated from offshore sediment of a Tamarix chinensis forest.</title>
        <authorList>
            <person name="Gai Y."/>
        </authorList>
    </citation>
    <scope>NUCLEOTIDE SEQUENCE [LARGE SCALE GENOMIC DNA]</scope>
    <source>
        <strain evidence="2 3">CLL3-39</strain>
    </source>
</reference>
<feature type="transmembrane region" description="Helical" evidence="1">
    <location>
        <begin position="49"/>
        <end position="69"/>
    </location>
</feature>
<dbReference type="EMBL" id="JAAGAB010000002">
    <property type="protein sequence ID" value="NDV01583.1"/>
    <property type="molecule type" value="Genomic_DNA"/>
</dbReference>